<dbReference type="AlphaFoldDB" id="A0A3R8TA58"/>
<dbReference type="Pfam" id="PF02870">
    <property type="entry name" value="Methyltransf_1N"/>
    <property type="match status" value="1"/>
</dbReference>
<dbReference type="InterPro" id="IPR001497">
    <property type="entry name" value="MethylDNA_cys_MeTrfase_AS"/>
</dbReference>
<dbReference type="CDD" id="cd06445">
    <property type="entry name" value="ATase"/>
    <property type="match status" value="1"/>
</dbReference>
<dbReference type="InterPro" id="IPR008332">
    <property type="entry name" value="MethylG_MeTrfase_N"/>
</dbReference>
<dbReference type="GO" id="GO:0005737">
    <property type="term" value="C:cytoplasm"/>
    <property type="evidence" value="ECO:0007669"/>
    <property type="project" value="UniProtKB-SubCell"/>
</dbReference>
<evidence type="ECO:0000256" key="8">
    <source>
        <dbReference type="ARBA" id="ARBA00049348"/>
    </source>
</evidence>
<keyword evidence="13" id="KW-1185">Reference proteome</keyword>
<dbReference type="InterPro" id="IPR023546">
    <property type="entry name" value="MGMT"/>
</dbReference>
<feature type="active site" description="Nucleophile; methyl group acceptor" evidence="9">
    <location>
        <position position="134"/>
    </location>
</feature>
<accession>A0A3R8TA58</accession>
<dbReference type="FunFam" id="1.10.10.10:FF:000214">
    <property type="entry name" value="Methylated-DNA--protein-cysteine methyltransferase"/>
    <property type="match status" value="1"/>
</dbReference>
<keyword evidence="7 9" id="KW-0234">DNA repair</keyword>
<reference evidence="12 13" key="1">
    <citation type="submission" date="2018-12" db="EMBL/GenBank/DDBJ databases">
        <title>The whole draft genome of Aquabacterium sp. SJQ9.</title>
        <authorList>
            <person name="Sun L."/>
            <person name="Gao X."/>
            <person name="Chen W."/>
            <person name="Huang K."/>
        </authorList>
    </citation>
    <scope>NUCLEOTIDE SEQUENCE [LARGE SCALE GENOMIC DNA]</scope>
    <source>
        <strain evidence="12 13">SJQ9</strain>
    </source>
</reference>
<evidence type="ECO:0000256" key="6">
    <source>
        <dbReference type="ARBA" id="ARBA00022763"/>
    </source>
</evidence>
<dbReference type="Gene3D" id="3.30.160.70">
    <property type="entry name" value="Methylated DNA-protein cysteine methyltransferase domain"/>
    <property type="match status" value="1"/>
</dbReference>
<evidence type="ECO:0000313" key="13">
    <source>
        <dbReference type="Proteomes" id="UP000269265"/>
    </source>
</evidence>
<keyword evidence="4 9" id="KW-0489">Methyltransferase</keyword>
<dbReference type="InterPro" id="IPR014048">
    <property type="entry name" value="MethylDNA_cys_MeTrfase_DNA-bd"/>
</dbReference>
<dbReference type="RefSeq" id="WP_125244639.1">
    <property type="nucleotide sequence ID" value="NZ_RSED01000016.1"/>
</dbReference>
<dbReference type="InterPro" id="IPR036217">
    <property type="entry name" value="MethylDNA_cys_MeTrfase_DNAb"/>
</dbReference>
<evidence type="ECO:0000256" key="4">
    <source>
        <dbReference type="ARBA" id="ARBA00022603"/>
    </source>
</evidence>
<dbReference type="InterPro" id="IPR036631">
    <property type="entry name" value="MGMT_N_sf"/>
</dbReference>
<evidence type="ECO:0000259" key="11">
    <source>
        <dbReference type="Pfam" id="PF02870"/>
    </source>
</evidence>
<dbReference type="PANTHER" id="PTHR10815:SF5">
    <property type="entry name" value="METHYLATED-DNA--PROTEIN-CYSTEINE METHYLTRANSFERASE"/>
    <property type="match status" value="1"/>
</dbReference>
<dbReference type="Pfam" id="PF01035">
    <property type="entry name" value="DNA_binding_1"/>
    <property type="match status" value="1"/>
</dbReference>
<dbReference type="GO" id="GO:0003908">
    <property type="term" value="F:methylated-DNA-[protein]-cysteine S-methyltransferase activity"/>
    <property type="evidence" value="ECO:0007669"/>
    <property type="project" value="UniProtKB-UniRule"/>
</dbReference>
<feature type="domain" description="Methylated-DNA-[protein]-cysteine S-methyltransferase DNA binding" evidence="10">
    <location>
        <begin position="83"/>
        <end position="162"/>
    </location>
</feature>
<comment type="similarity">
    <text evidence="2 9">Belongs to the MGMT family.</text>
</comment>
<dbReference type="PROSITE" id="PS00374">
    <property type="entry name" value="MGMT"/>
    <property type="match status" value="1"/>
</dbReference>
<feature type="domain" description="Methylguanine DNA methyltransferase ribonuclease-like" evidence="11">
    <location>
        <begin position="8"/>
        <end position="79"/>
    </location>
</feature>
<dbReference type="Gene3D" id="1.10.10.10">
    <property type="entry name" value="Winged helix-like DNA-binding domain superfamily/Winged helix DNA-binding domain"/>
    <property type="match status" value="1"/>
</dbReference>
<protein>
    <recommendedName>
        <fullName evidence="9">Methylated-DNA--protein-cysteine methyltransferase</fullName>
        <ecNumber evidence="9">2.1.1.63</ecNumber>
    </recommendedName>
    <alternativeName>
        <fullName evidence="9">6-O-methylguanine-DNA methyltransferase</fullName>
        <shortName evidence="9">MGMT</shortName>
    </alternativeName>
    <alternativeName>
        <fullName evidence="9">O-6-methylguanine-DNA-alkyltransferase</fullName>
    </alternativeName>
</protein>
<dbReference type="PANTHER" id="PTHR10815">
    <property type="entry name" value="METHYLATED-DNA--PROTEIN-CYSTEINE METHYLTRANSFERASE"/>
    <property type="match status" value="1"/>
</dbReference>
<evidence type="ECO:0000256" key="3">
    <source>
        <dbReference type="ARBA" id="ARBA00022490"/>
    </source>
</evidence>
<dbReference type="HAMAP" id="MF_00772">
    <property type="entry name" value="OGT"/>
    <property type="match status" value="1"/>
</dbReference>
<evidence type="ECO:0000256" key="9">
    <source>
        <dbReference type="HAMAP-Rule" id="MF_00772"/>
    </source>
</evidence>
<comment type="subcellular location">
    <subcellularLocation>
        <location evidence="9">Cytoplasm</location>
    </subcellularLocation>
</comment>
<proteinExistence type="inferred from homology"/>
<keyword evidence="6 9" id="KW-0227">DNA damage</keyword>
<sequence length="173" mass="18945">MNRHHHHVWTTHDTPLGTMILAANDVGLLGAWFEGQRHFSGPQAHWVSDSSHALLRQASQQLDAWFARELTRFELPLAPVGTAFQQQVWQALARIDFGVTQAYGHVAHAIGRPSASRAVGAATGRNPWSIIVPCHRLVGHGGALTGYAGGLDRKEALLAFERSDRVPLVRRAA</sequence>
<evidence type="ECO:0000256" key="7">
    <source>
        <dbReference type="ARBA" id="ARBA00023204"/>
    </source>
</evidence>
<comment type="miscellaneous">
    <text evidence="9">This enzyme catalyzes only one turnover and therefore is not strictly catalytic. According to one definition, an enzyme is a biocatalyst that acts repeatedly and over many reaction cycles.</text>
</comment>
<keyword evidence="5 9" id="KW-0808">Transferase</keyword>
<keyword evidence="3 9" id="KW-0963">Cytoplasm</keyword>
<dbReference type="SUPFAM" id="SSF46767">
    <property type="entry name" value="Methylated DNA-protein cysteine methyltransferase, C-terminal domain"/>
    <property type="match status" value="1"/>
</dbReference>
<dbReference type="NCBIfam" id="TIGR00589">
    <property type="entry name" value="ogt"/>
    <property type="match status" value="1"/>
</dbReference>
<dbReference type="EC" id="2.1.1.63" evidence="9"/>
<evidence type="ECO:0000259" key="10">
    <source>
        <dbReference type="Pfam" id="PF01035"/>
    </source>
</evidence>
<comment type="caution">
    <text evidence="12">The sequence shown here is derived from an EMBL/GenBank/DDBJ whole genome shotgun (WGS) entry which is preliminary data.</text>
</comment>
<dbReference type="GO" id="GO:0032259">
    <property type="term" value="P:methylation"/>
    <property type="evidence" value="ECO:0007669"/>
    <property type="project" value="UniProtKB-KW"/>
</dbReference>
<evidence type="ECO:0000313" key="12">
    <source>
        <dbReference type="EMBL" id="RRS03003.1"/>
    </source>
</evidence>
<comment type="catalytic activity">
    <reaction evidence="1 9">
        <text>a 4-O-methyl-thymidine in DNA + L-cysteinyl-[protein] = a thymidine in DNA + S-methyl-L-cysteinyl-[protein]</text>
        <dbReference type="Rhea" id="RHEA:53428"/>
        <dbReference type="Rhea" id="RHEA-COMP:10131"/>
        <dbReference type="Rhea" id="RHEA-COMP:10132"/>
        <dbReference type="Rhea" id="RHEA-COMP:13555"/>
        <dbReference type="Rhea" id="RHEA-COMP:13556"/>
        <dbReference type="ChEBI" id="CHEBI:29950"/>
        <dbReference type="ChEBI" id="CHEBI:82612"/>
        <dbReference type="ChEBI" id="CHEBI:137386"/>
        <dbReference type="ChEBI" id="CHEBI:137387"/>
        <dbReference type="EC" id="2.1.1.63"/>
    </reaction>
</comment>
<name>A0A3R8TA58_9BURK</name>
<dbReference type="GO" id="GO:0006307">
    <property type="term" value="P:DNA alkylation repair"/>
    <property type="evidence" value="ECO:0007669"/>
    <property type="project" value="UniProtKB-UniRule"/>
</dbReference>
<dbReference type="EMBL" id="RSED01000016">
    <property type="protein sequence ID" value="RRS03003.1"/>
    <property type="molecule type" value="Genomic_DNA"/>
</dbReference>
<dbReference type="OrthoDB" id="9802228at2"/>
<evidence type="ECO:0000256" key="5">
    <source>
        <dbReference type="ARBA" id="ARBA00022679"/>
    </source>
</evidence>
<dbReference type="InterPro" id="IPR036388">
    <property type="entry name" value="WH-like_DNA-bd_sf"/>
</dbReference>
<dbReference type="Proteomes" id="UP000269265">
    <property type="component" value="Unassembled WGS sequence"/>
</dbReference>
<evidence type="ECO:0000256" key="2">
    <source>
        <dbReference type="ARBA" id="ARBA00008711"/>
    </source>
</evidence>
<dbReference type="SUPFAM" id="SSF53155">
    <property type="entry name" value="Methylated DNA-protein cysteine methyltransferase domain"/>
    <property type="match status" value="1"/>
</dbReference>
<gene>
    <name evidence="12" type="ORF">EIP75_17840</name>
</gene>
<organism evidence="12 13">
    <name type="scientific">Aquabacterium soli</name>
    <dbReference type="NCBI Taxonomy" id="2493092"/>
    <lineage>
        <taxon>Bacteria</taxon>
        <taxon>Pseudomonadati</taxon>
        <taxon>Pseudomonadota</taxon>
        <taxon>Betaproteobacteria</taxon>
        <taxon>Burkholderiales</taxon>
        <taxon>Aquabacterium</taxon>
    </lineage>
</organism>
<comment type="catalytic activity">
    <reaction evidence="8 9">
        <text>a 6-O-methyl-2'-deoxyguanosine in DNA + L-cysteinyl-[protein] = S-methyl-L-cysteinyl-[protein] + a 2'-deoxyguanosine in DNA</text>
        <dbReference type="Rhea" id="RHEA:24000"/>
        <dbReference type="Rhea" id="RHEA-COMP:10131"/>
        <dbReference type="Rhea" id="RHEA-COMP:10132"/>
        <dbReference type="Rhea" id="RHEA-COMP:11367"/>
        <dbReference type="Rhea" id="RHEA-COMP:11368"/>
        <dbReference type="ChEBI" id="CHEBI:29950"/>
        <dbReference type="ChEBI" id="CHEBI:82612"/>
        <dbReference type="ChEBI" id="CHEBI:85445"/>
        <dbReference type="ChEBI" id="CHEBI:85448"/>
        <dbReference type="EC" id="2.1.1.63"/>
    </reaction>
</comment>
<evidence type="ECO:0000256" key="1">
    <source>
        <dbReference type="ARBA" id="ARBA00001286"/>
    </source>
</evidence>
<comment type="function">
    <text evidence="9">Involved in the cellular defense against the biological effects of O6-methylguanine (O6-MeG) and O4-methylthymine (O4-MeT) in DNA. Repairs the methylated nucleobase in DNA by stoichiometrically transferring the methyl group to a cysteine residue in the enzyme. This is a suicide reaction: the enzyme is irreversibly inactivated.</text>
</comment>